<dbReference type="InterPro" id="IPR012110">
    <property type="entry name" value="PDC/IPDC-like"/>
</dbReference>
<keyword evidence="9 12" id="KW-0460">Magnesium</keyword>
<comment type="cofactor">
    <cofactor evidence="12">
        <name>Mg(2+)</name>
        <dbReference type="ChEBI" id="CHEBI:18420"/>
    </cofactor>
    <text evidence="12">Binds 1 Mg(2+) per subunit.</text>
</comment>
<keyword evidence="11" id="KW-0456">Lyase</keyword>
<name>A0AAQ3KZG8_9LILI</name>
<feature type="binding site" evidence="12">
    <location>
        <position position="509"/>
    </location>
    <ligand>
        <name>Mg(2+)</name>
        <dbReference type="ChEBI" id="CHEBI:18420"/>
    </ligand>
</feature>
<dbReference type="GO" id="GO:0004737">
    <property type="term" value="F:pyruvate decarboxylase activity"/>
    <property type="evidence" value="ECO:0007669"/>
    <property type="project" value="UniProtKB-EC"/>
</dbReference>
<organism evidence="17 18">
    <name type="scientific">Canna indica</name>
    <name type="common">Indian-shot</name>
    <dbReference type="NCBI Taxonomy" id="4628"/>
    <lineage>
        <taxon>Eukaryota</taxon>
        <taxon>Viridiplantae</taxon>
        <taxon>Streptophyta</taxon>
        <taxon>Embryophyta</taxon>
        <taxon>Tracheophyta</taxon>
        <taxon>Spermatophyta</taxon>
        <taxon>Magnoliopsida</taxon>
        <taxon>Liliopsida</taxon>
        <taxon>Zingiberales</taxon>
        <taxon>Cannaceae</taxon>
        <taxon>Canna</taxon>
    </lineage>
</organism>
<dbReference type="PANTHER" id="PTHR43452:SF6">
    <property type="entry name" value="PYRUVATE DECARBOXYLASE 2"/>
    <property type="match status" value="1"/>
</dbReference>
<feature type="domain" description="Thiamine pyrophosphate enzyme central" evidence="14">
    <location>
        <begin position="240"/>
        <end position="357"/>
    </location>
</feature>
<comment type="cofactor">
    <cofactor evidence="2">
        <name>a metal cation</name>
        <dbReference type="ChEBI" id="CHEBI:25213"/>
    </cofactor>
</comment>
<evidence type="ECO:0000259" key="15">
    <source>
        <dbReference type="Pfam" id="PF02775"/>
    </source>
</evidence>
<proteinExistence type="inferred from homology"/>
<evidence type="ECO:0000256" key="7">
    <source>
        <dbReference type="ARBA" id="ARBA00022723"/>
    </source>
</evidence>
<feature type="domain" description="Thiamine pyrophosphate enzyme TPP-binding" evidence="15">
    <location>
        <begin position="450"/>
        <end position="514"/>
    </location>
</feature>
<comment type="cofactor">
    <cofactor evidence="3">
        <name>thiamine diphosphate</name>
        <dbReference type="ChEBI" id="CHEBI:58937"/>
    </cofactor>
</comment>
<evidence type="ECO:0000256" key="6">
    <source>
        <dbReference type="ARBA" id="ARBA00013202"/>
    </source>
</evidence>
<evidence type="ECO:0000256" key="13">
    <source>
        <dbReference type="RuleBase" id="RU362132"/>
    </source>
</evidence>
<dbReference type="GO" id="GO:0030976">
    <property type="term" value="F:thiamine pyrophosphate binding"/>
    <property type="evidence" value="ECO:0007669"/>
    <property type="project" value="InterPro"/>
</dbReference>
<feature type="binding site" evidence="12">
    <location>
        <position position="482"/>
    </location>
    <ligand>
        <name>Mg(2+)</name>
        <dbReference type="ChEBI" id="CHEBI:18420"/>
    </ligand>
</feature>
<evidence type="ECO:0000256" key="1">
    <source>
        <dbReference type="ARBA" id="ARBA00001041"/>
    </source>
</evidence>
<dbReference type="CDD" id="cd07038">
    <property type="entry name" value="TPP_PYR_PDC_IPDC_like"/>
    <property type="match status" value="1"/>
</dbReference>
<dbReference type="Pfam" id="PF02776">
    <property type="entry name" value="TPP_enzyme_N"/>
    <property type="match status" value="1"/>
</dbReference>
<evidence type="ECO:0000256" key="12">
    <source>
        <dbReference type="PIRSR" id="PIRSR036565-2"/>
    </source>
</evidence>
<reference evidence="17 18" key="1">
    <citation type="submission" date="2023-10" db="EMBL/GenBank/DDBJ databases">
        <title>Chromosome-scale genome assembly provides insights into flower coloration mechanisms of Canna indica.</title>
        <authorList>
            <person name="Li C."/>
        </authorList>
    </citation>
    <scope>NUCLEOTIDE SEQUENCE [LARGE SCALE GENOMIC DNA]</scope>
    <source>
        <tissue evidence="17">Flower</tissue>
    </source>
</reference>
<comment type="subunit">
    <text evidence="5">Homotetramer.</text>
</comment>
<evidence type="ECO:0000259" key="14">
    <source>
        <dbReference type="Pfam" id="PF00205"/>
    </source>
</evidence>
<dbReference type="Gene3D" id="3.40.50.1220">
    <property type="entry name" value="TPP-binding domain"/>
    <property type="match status" value="1"/>
</dbReference>
<dbReference type="Pfam" id="PF02775">
    <property type="entry name" value="TPP_enzyme_C"/>
    <property type="match status" value="1"/>
</dbReference>
<evidence type="ECO:0000256" key="2">
    <source>
        <dbReference type="ARBA" id="ARBA00001920"/>
    </source>
</evidence>
<evidence type="ECO:0000313" key="17">
    <source>
        <dbReference type="EMBL" id="WOL16297.1"/>
    </source>
</evidence>
<keyword evidence="10 13" id="KW-0786">Thiamine pyrophosphate</keyword>
<dbReference type="Proteomes" id="UP001327560">
    <property type="component" value="Chromosome 8"/>
</dbReference>
<evidence type="ECO:0000256" key="3">
    <source>
        <dbReference type="ARBA" id="ARBA00001964"/>
    </source>
</evidence>
<feature type="domain" description="Thiamine pyrophosphate enzyme N-terminal TPP-binding" evidence="16">
    <location>
        <begin position="44"/>
        <end position="148"/>
    </location>
</feature>
<dbReference type="Gene3D" id="3.40.50.970">
    <property type="match status" value="2"/>
</dbReference>
<comment type="similarity">
    <text evidence="4 13">Belongs to the TPP enzyme family.</text>
</comment>
<dbReference type="InterPro" id="IPR011766">
    <property type="entry name" value="TPP_enzyme_TPP-bd"/>
</dbReference>
<dbReference type="PANTHER" id="PTHR43452">
    <property type="entry name" value="PYRUVATE DECARBOXYLASE"/>
    <property type="match status" value="1"/>
</dbReference>
<evidence type="ECO:0000256" key="9">
    <source>
        <dbReference type="ARBA" id="ARBA00022842"/>
    </source>
</evidence>
<feature type="binding site" evidence="12">
    <location>
        <position position="511"/>
    </location>
    <ligand>
        <name>Mg(2+)</name>
        <dbReference type="ChEBI" id="CHEBI:18420"/>
    </ligand>
</feature>
<dbReference type="InterPro" id="IPR012000">
    <property type="entry name" value="Thiamin_PyroP_enz_cen_dom"/>
</dbReference>
<dbReference type="InterPro" id="IPR012001">
    <property type="entry name" value="Thiamin_PyroP_enz_TPP-bd_dom"/>
</dbReference>
<evidence type="ECO:0000256" key="10">
    <source>
        <dbReference type="ARBA" id="ARBA00023052"/>
    </source>
</evidence>
<keyword evidence="17" id="KW-0670">Pyruvate</keyword>
<evidence type="ECO:0000256" key="4">
    <source>
        <dbReference type="ARBA" id="ARBA00007812"/>
    </source>
</evidence>
<dbReference type="GO" id="GO:0005829">
    <property type="term" value="C:cytosol"/>
    <property type="evidence" value="ECO:0007669"/>
    <property type="project" value="TreeGrafter"/>
</dbReference>
<dbReference type="FunFam" id="3.40.50.1220:FF:000009">
    <property type="entry name" value="Pyruvate decarboxylase 1"/>
    <property type="match status" value="1"/>
</dbReference>
<evidence type="ECO:0000256" key="11">
    <source>
        <dbReference type="ARBA" id="ARBA00023239"/>
    </source>
</evidence>
<protein>
    <recommendedName>
        <fullName evidence="6">pyruvate decarboxylase</fullName>
        <ecNumber evidence="6">4.1.1.1</ecNumber>
    </recommendedName>
</protein>
<dbReference type="CDD" id="cd02005">
    <property type="entry name" value="TPP_PDC_IPDC"/>
    <property type="match status" value="1"/>
</dbReference>
<dbReference type="EC" id="4.1.1.1" evidence="6"/>
<dbReference type="GO" id="GO:0000949">
    <property type="term" value="P:aromatic amino acid family catabolic process to alcohol via Ehrlich pathway"/>
    <property type="evidence" value="ECO:0007669"/>
    <property type="project" value="TreeGrafter"/>
</dbReference>
<dbReference type="InterPro" id="IPR029035">
    <property type="entry name" value="DHS-like_NAD/FAD-binding_dom"/>
</dbReference>
<dbReference type="FunFam" id="3.40.50.970:FF:000024">
    <property type="entry name" value="Pyruvate decarboxylase isozyme"/>
    <property type="match status" value="1"/>
</dbReference>
<evidence type="ECO:0000256" key="5">
    <source>
        <dbReference type="ARBA" id="ARBA00011881"/>
    </source>
</evidence>
<accession>A0AAQ3KZG8</accession>
<dbReference type="SUPFAM" id="SSF52518">
    <property type="entry name" value="Thiamin diphosphate-binding fold (THDP-binding)"/>
    <property type="match status" value="2"/>
</dbReference>
<dbReference type="InterPro" id="IPR029061">
    <property type="entry name" value="THDP-binding"/>
</dbReference>
<sequence>MDTKIGSVDAAAEATADGVVGCPPAAHCHSIAPSAPSSAAEASLGRHLARRLVQVGVHDVFSVPGDFNLTLLDHLIAEPGLRLIGCCNELNAGYAADGYARARGVGACVVTFTVGGLSVLNAIAGAYSENLPVICIVGGPNTNDYGTNRILHHTIGLPDFSQELRCFQTITCYQAVVNNLEDAHEQIDTAISTALKESKPVYISISCNLSAIPHPSFSREPVPFFLAPKLSNQMGLEAAVEATVEFLNKAVKPVMVGGPRIRVAKAGKAFVELADASGYPVAVMPSAKGLVPEHHPRFIGTYWGAVSTAFCAEIVESADAYIFVGPIFNDYSSVGYSLLLKKEKAIIVQPERVVVGNGPTFGCIFMKDFLQALAKRLNKNTTAYENYRRIFVPDGQPLECMPEEPLRVNVLFKHIQKMLSGNSAVIAETGDSWFNCQKLKLPEGCGYEFQMQYGSIGWSVGATLGYAQAVKGSKRVIAFIGDGSFQVTAQDVSTMLRCGQNTIIFLINNGGYTIEVEIHDGPYNVIKNWDYTGLVDAIHNGQGKCWTKKVSRYRAIHRIRVRSNGCHFRCALMGFCCVYAGAIRGGAQGGDRNGDGDETGLLVLHRGHVAQG</sequence>
<comment type="catalytic activity">
    <reaction evidence="1">
        <text>a 2-oxocarboxylate + H(+) = an aldehyde + CO2</text>
        <dbReference type="Rhea" id="RHEA:11628"/>
        <dbReference type="ChEBI" id="CHEBI:15378"/>
        <dbReference type="ChEBI" id="CHEBI:16526"/>
        <dbReference type="ChEBI" id="CHEBI:17478"/>
        <dbReference type="ChEBI" id="CHEBI:35179"/>
        <dbReference type="EC" id="4.1.1.1"/>
    </reaction>
</comment>
<dbReference type="AlphaFoldDB" id="A0AAQ3KZG8"/>
<evidence type="ECO:0000313" key="18">
    <source>
        <dbReference type="Proteomes" id="UP001327560"/>
    </source>
</evidence>
<keyword evidence="8" id="KW-0210">Decarboxylase</keyword>
<keyword evidence="7 12" id="KW-0479">Metal-binding</keyword>
<keyword evidence="18" id="KW-1185">Reference proteome</keyword>
<dbReference type="EMBL" id="CP136897">
    <property type="protein sequence ID" value="WOL16297.1"/>
    <property type="molecule type" value="Genomic_DNA"/>
</dbReference>
<evidence type="ECO:0000256" key="8">
    <source>
        <dbReference type="ARBA" id="ARBA00022793"/>
    </source>
</evidence>
<dbReference type="PIRSF" id="PIRSF036565">
    <property type="entry name" value="Pyruvt_ip_decrb"/>
    <property type="match status" value="1"/>
</dbReference>
<dbReference type="InterPro" id="IPR047214">
    <property type="entry name" value="TPP_PDC_IPDC"/>
</dbReference>
<dbReference type="SUPFAM" id="SSF52467">
    <property type="entry name" value="DHS-like NAD/FAD-binding domain"/>
    <property type="match status" value="1"/>
</dbReference>
<gene>
    <name evidence="17" type="ORF">Cni_G25084</name>
</gene>
<evidence type="ECO:0000259" key="16">
    <source>
        <dbReference type="Pfam" id="PF02776"/>
    </source>
</evidence>
<dbReference type="FunFam" id="3.40.50.970:FF:000017">
    <property type="entry name" value="pyruvate decarboxylase 1"/>
    <property type="match status" value="1"/>
</dbReference>
<dbReference type="Pfam" id="PF00205">
    <property type="entry name" value="TPP_enzyme_M"/>
    <property type="match status" value="1"/>
</dbReference>
<dbReference type="GO" id="GO:0000287">
    <property type="term" value="F:magnesium ion binding"/>
    <property type="evidence" value="ECO:0007669"/>
    <property type="project" value="InterPro"/>
</dbReference>
<dbReference type="InterPro" id="IPR047213">
    <property type="entry name" value="TPP_PYR_PDC_IPDC-like"/>
</dbReference>